<organism evidence="1 2">
    <name type="scientific">Actinokineospora globicatena</name>
    <dbReference type="NCBI Taxonomy" id="103729"/>
    <lineage>
        <taxon>Bacteria</taxon>
        <taxon>Bacillati</taxon>
        <taxon>Actinomycetota</taxon>
        <taxon>Actinomycetes</taxon>
        <taxon>Pseudonocardiales</taxon>
        <taxon>Pseudonocardiaceae</taxon>
        <taxon>Actinokineospora</taxon>
    </lineage>
</organism>
<evidence type="ECO:0000313" key="2">
    <source>
        <dbReference type="Proteomes" id="UP001165042"/>
    </source>
</evidence>
<sequence>MAQLGRRGFLAGVGAAALVVGVGTVPAAAGATDRWGARNSANGWPIRSKGITEVRVEGSAAVMTVLGGDVAALLGHVARRFHYEIAELGPGDIQGHTADRRVAAPLESNYLSGTAIALLPTRFPLGATGGLFPHEIAVLRDILADCSATIRWGGDDPVTPKEGHFELDATPAAAAKAARTLAAAGAIPDPFVPTRRSRALALERHQRRR</sequence>
<dbReference type="AlphaFoldDB" id="A0A9W6QMG8"/>
<accession>A0A9W6QMG8</accession>
<proteinExistence type="predicted"/>
<comment type="caution">
    <text evidence="1">The sequence shown here is derived from an EMBL/GenBank/DDBJ whole genome shotgun (WGS) entry which is preliminary data.</text>
</comment>
<reference evidence="1" key="1">
    <citation type="submission" date="2023-02" db="EMBL/GenBank/DDBJ databases">
        <title>Actinokineospora globicatena NBRC 15670.</title>
        <authorList>
            <person name="Ichikawa N."/>
            <person name="Sato H."/>
            <person name="Tonouchi N."/>
        </authorList>
    </citation>
    <scope>NUCLEOTIDE SEQUENCE</scope>
    <source>
        <strain evidence="1">NBRC 15670</strain>
    </source>
</reference>
<dbReference type="RefSeq" id="WP_285609893.1">
    <property type="nucleotide sequence ID" value="NZ_BSSD01000002.1"/>
</dbReference>
<dbReference type="EMBL" id="BSSD01000002">
    <property type="protein sequence ID" value="GLW91267.1"/>
    <property type="molecule type" value="Genomic_DNA"/>
</dbReference>
<protein>
    <submittedName>
        <fullName evidence="1">Uncharacterized protein</fullName>
    </submittedName>
</protein>
<dbReference type="PROSITE" id="PS51318">
    <property type="entry name" value="TAT"/>
    <property type="match status" value="1"/>
</dbReference>
<dbReference type="Proteomes" id="UP001165042">
    <property type="component" value="Unassembled WGS sequence"/>
</dbReference>
<keyword evidence="2" id="KW-1185">Reference proteome</keyword>
<dbReference type="InterPro" id="IPR006311">
    <property type="entry name" value="TAT_signal"/>
</dbReference>
<evidence type="ECO:0000313" key="1">
    <source>
        <dbReference type="EMBL" id="GLW91267.1"/>
    </source>
</evidence>
<name>A0A9W6QMG8_9PSEU</name>
<gene>
    <name evidence="1" type="ORF">Aglo03_20830</name>
</gene>